<keyword evidence="3" id="KW-1185">Reference proteome</keyword>
<organism evidence="2 3">
    <name type="scientific">Ceratitis capitata</name>
    <name type="common">Mediterranean fruit fly</name>
    <name type="synonym">Tephritis capitata</name>
    <dbReference type="NCBI Taxonomy" id="7213"/>
    <lineage>
        <taxon>Eukaryota</taxon>
        <taxon>Metazoa</taxon>
        <taxon>Ecdysozoa</taxon>
        <taxon>Arthropoda</taxon>
        <taxon>Hexapoda</taxon>
        <taxon>Insecta</taxon>
        <taxon>Pterygota</taxon>
        <taxon>Neoptera</taxon>
        <taxon>Endopterygota</taxon>
        <taxon>Diptera</taxon>
        <taxon>Brachycera</taxon>
        <taxon>Muscomorpha</taxon>
        <taxon>Tephritoidea</taxon>
        <taxon>Tephritidae</taxon>
        <taxon>Ceratitis</taxon>
        <taxon>Ceratitis</taxon>
    </lineage>
</organism>
<dbReference type="Proteomes" id="UP000606786">
    <property type="component" value="Unassembled WGS sequence"/>
</dbReference>
<reference evidence="2" key="1">
    <citation type="submission" date="2020-11" db="EMBL/GenBank/DDBJ databases">
        <authorList>
            <person name="Whitehead M."/>
        </authorList>
    </citation>
    <scope>NUCLEOTIDE SEQUENCE</scope>
    <source>
        <strain evidence="2">EGII</strain>
    </source>
</reference>
<accession>A0A811UYE1</accession>
<keyword evidence="1" id="KW-0472">Membrane</keyword>
<keyword evidence="1" id="KW-1133">Transmembrane helix</keyword>
<gene>
    <name evidence="2" type="ORF">CCAP1982_LOCUS12692</name>
</gene>
<feature type="transmembrane region" description="Helical" evidence="1">
    <location>
        <begin position="12"/>
        <end position="44"/>
    </location>
</feature>
<evidence type="ECO:0000313" key="2">
    <source>
        <dbReference type="EMBL" id="CAD7004272.1"/>
    </source>
</evidence>
<evidence type="ECO:0000313" key="3">
    <source>
        <dbReference type="Proteomes" id="UP000606786"/>
    </source>
</evidence>
<keyword evidence="1" id="KW-0812">Transmembrane</keyword>
<dbReference type="AlphaFoldDB" id="A0A811UYE1"/>
<sequence>MANTNSASLFAANLAIAAVSVVAAATSAAVIAFFVVAMLLYFLLFTKCICKFMTACFGIKGARSYTTCFPLLDIALKQPRSTPRFCAHGRRRSFSVNCFNARTK</sequence>
<proteinExistence type="predicted"/>
<name>A0A811UYE1_CERCA</name>
<dbReference type="EMBL" id="CAJHJT010000034">
    <property type="protein sequence ID" value="CAD7004272.1"/>
    <property type="molecule type" value="Genomic_DNA"/>
</dbReference>
<evidence type="ECO:0000256" key="1">
    <source>
        <dbReference type="SAM" id="Phobius"/>
    </source>
</evidence>
<protein>
    <submittedName>
        <fullName evidence="2">(Mediterranean fruit fly) hypothetical protein</fullName>
    </submittedName>
</protein>
<comment type="caution">
    <text evidence="2">The sequence shown here is derived from an EMBL/GenBank/DDBJ whole genome shotgun (WGS) entry which is preliminary data.</text>
</comment>